<evidence type="ECO:0000313" key="2">
    <source>
        <dbReference type="Proteomes" id="UP001233999"/>
    </source>
</evidence>
<evidence type="ECO:0000313" key="1">
    <source>
        <dbReference type="EMBL" id="KAJ9588491.1"/>
    </source>
</evidence>
<dbReference type="Proteomes" id="UP001233999">
    <property type="component" value="Unassembled WGS sequence"/>
</dbReference>
<dbReference type="EMBL" id="JASPKZ010005677">
    <property type="protein sequence ID" value="KAJ9588491.1"/>
    <property type="molecule type" value="Genomic_DNA"/>
</dbReference>
<gene>
    <name evidence="1" type="ORF">L9F63_018147</name>
</gene>
<reference evidence="1" key="2">
    <citation type="submission" date="2023-05" db="EMBL/GenBank/DDBJ databases">
        <authorList>
            <person name="Fouks B."/>
        </authorList>
    </citation>
    <scope>NUCLEOTIDE SEQUENCE</scope>
    <source>
        <strain evidence="1">Stay&amp;Tobe</strain>
        <tissue evidence="1">Testes</tissue>
    </source>
</reference>
<accession>A0AAD8EFS9</accession>
<feature type="non-terminal residue" evidence="1">
    <location>
        <position position="1"/>
    </location>
</feature>
<feature type="non-terminal residue" evidence="1">
    <location>
        <position position="55"/>
    </location>
</feature>
<proteinExistence type="predicted"/>
<name>A0AAD8EFS9_DIPPU</name>
<dbReference type="AlphaFoldDB" id="A0AAD8EFS9"/>
<comment type="caution">
    <text evidence="1">The sequence shown here is derived from an EMBL/GenBank/DDBJ whole genome shotgun (WGS) entry which is preliminary data.</text>
</comment>
<protein>
    <submittedName>
        <fullName evidence="1">Uncharacterized protein</fullName>
    </submittedName>
</protein>
<sequence>FRSCISIISSLSSIGVMLFPGDLIIENRIGQTVILIEEYKILMLWRFGHNFIFFH</sequence>
<reference evidence="1" key="1">
    <citation type="journal article" date="2023" name="IScience">
        <title>Live-bearing cockroach genome reveals convergent evolutionary mechanisms linked to viviparity in insects and beyond.</title>
        <authorList>
            <person name="Fouks B."/>
            <person name="Harrison M.C."/>
            <person name="Mikhailova A.A."/>
            <person name="Marchal E."/>
            <person name="English S."/>
            <person name="Carruthers M."/>
            <person name="Jennings E.C."/>
            <person name="Chiamaka E.L."/>
            <person name="Frigard R.A."/>
            <person name="Pippel M."/>
            <person name="Attardo G.M."/>
            <person name="Benoit J.B."/>
            <person name="Bornberg-Bauer E."/>
            <person name="Tobe S.S."/>
        </authorList>
    </citation>
    <scope>NUCLEOTIDE SEQUENCE</scope>
    <source>
        <strain evidence="1">Stay&amp;Tobe</strain>
    </source>
</reference>
<keyword evidence="2" id="KW-1185">Reference proteome</keyword>
<organism evidence="1 2">
    <name type="scientific">Diploptera punctata</name>
    <name type="common">Pacific beetle cockroach</name>
    <dbReference type="NCBI Taxonomy" id="6984"/>
    <lineage>
        <taxon>Eukaryota</taxon>
        <taxon>Metazoa</taxon>
        <taxon>Ecdysozoa</taxon>
        <taxon>Arthropoda</taxon>
        <taxon>Hexapoda</taxon>
        <taxon>Insecta</taxon>
        <taxon>Pterygota</taxon>
        <taxon>Neoptera</taxon>
        <taxon>Polyneoptera</taxon>
        <taxon>Dictyoptera</taxon>
        <taxon>Blattodea</taxon>
        <taxon>Blaberoidea</taxon>
        <taxon>Blaberidae</taxon>
        <taxon>Diplopterinae</taxon>
        <taxon>Diploptera</taxon>
    </lineage>
</organism>